<proteinExistence type="predicted"/>
<dbReference type="Proteomes" id="UP001387293">
    <property type="component" value="Unassembled WGS sequence"/>
</dbReference>
<dbReference type="RefSeq" id="WP_337108298.1">
    <property type="nucleotide sequence ID" value="NZ_JAPYKS010000020.1"/>
</dbReference>
<evidence type="ECO:0000313" key="1">
    <source>
        <dbReference type="EMBL" id="MEI9411827.1"/>
    </source>
</evidence>
<dbReference type="EMBL" id="JAPYKS010000020">
    <property type="protein sequence ID" value="MEI9411827.1"/>
    <property type="molecule type" value="Genomic_DNA"/>
</dbReference>
<evidence type="ECO:0000313" key="2">
    <source>
        <dbReference type="Proteomes" id="UP001387293"/>
    </source>
</evidence>
<gene>
    <name evidence="1" type="ORF">O7A60_24095</name>
</gene>
<accession>A0ABU8L2F1</accession>
<keyword evidence="2" id="KW-1185">Reference proteome</keyword>
<sequence length="72" mass="8003">MLDHLDALSAVGLRCLVKGLLVQPFDLIERPLRAGGPSLFQHCPVVVLFAVSIMLRQFCSLRPRHQCFLAMG</sequence>
<name>A0ABU8L2F1_9HYPH</name>
<protein>
    <submittedName>
        <fullName evidence="1">Uncharacterized protein</fullName>
    </submittedName>
</protein>
<organism evidence="1 2">
    <name type="scientific">Mesorhizobium salmacidum</name>
    <dbReference type="NCBI Taxonomy" id="3015171"/>
    <lineage>
        <taxon>Bacteria</taxon>
        <taxon>Pseudomonadati</taxon>
        <taxon>Pseudomonadota</taxon>
        <taxon>Alphaproteobacteria</taxon>
        <taxon>Hyphomicrobiales</taxon>
        <taxon>Phyllobacteriaceae</taxon>
        <taxon>Mesorhizobium</taxon>
    </lineage>
</organism>
<comment type="caution">
    <text evidence="1">The sequence shown here is derived from an EMBL/GenBank/DDBJ whole genome shotgun (WGS) entry which is preliminary data.</text>
</comment>
<reference evidence="1 2" key="1">
    <citation type="submission" date="2022-12" db="EMBL/GenBank/DDBJ databases">
        <authorList>
            <person name="Muema E."/>
        </authorList>
    </citation>
    <scope>NUCLEOTIDE SEQUENCE [LARGE SCALE GENOMIC DNA]</scope>
    <source>
        <strain evidence="2">1326</strain>
    </source>
</reference>